<dbReference type="Gene3D" id="3.40.50.10320">
    <property type="entry name" value="LmbE-like"/>
    <property type="match status" value="1"/>
</dbReference>
<dbReference type="InterPro" id="IPR003737">
    <property type="entry name" value="GlcNAc_PI_deacetylase-related"/>
</dbReference>
<evidence type="ECO:0000313" key="3">
    <source>
        <dbReference type="EMBL" id="TNV80080.1"/>
    </source>
</evidence>
<dbReference type="Proteomes" id="UP000785679">
    <property type="component" value="Unassembled WGS sequence"/>
</dbReference>
<dbReference type="InterPro" id="IPR024078">
    <property type="entry name" value="LmbE-like_dom_sf"/>
</dbReference>
<dbReference type="EMBL" id="RRYP01008013">
    <property type="protein sequence ID" value="TNV80080.1"/>
    <property type="molecule type" value="Genomic_DNA"/>
</dbReference>
<dbReference type="SUPFAM" id="SSF102588">
    <property type="entry name" value="LmbE-like"/>
    <property type="match status" value="1"/>
</dbReference>
<dbReference type="GO" id="GO:0000225">
    <property type="term" value="F:N-acetylglucosaminylphosphatidylinositol deacetylase activity"/>
    <property type="evidence" value="ECO:0007669"/>
    <property type="project" value="UniProtKB-EC"/>
</dbReference>
<dbReference type="GO" id="GO:0016020">
    <property type="term" value="C:membrane"/>
    <property type="evidence" value="ECO:0007669"/>
    <property type="project" value="GOC"/>
</dbReference>
<name>A0A8J8NTQ6_HALGN</name>
<dbReference type="PANTHER" id="PTHR12993:SF11">
    <property type="entry name" value="N-ACETYLGLUCOSAMINYL-PHOSPHATIDYLINOSITOL DE-N-ACETYLASE"/>
    <property type="match status" value="1"/>
</dbReference>
<dbReference type="Pfam" id="PF02585">
    <property type="entry name" value="PIG-L"/>
    <property type="match status" value="1"/>
</dbReference>
<dbReference type="OrthoDB" id="440160at2759"/>
<comment type="similarity">
    <text evidence="1">Belongs to the PIGL family.</text>
</comment>
<evidence type="ECO:0000256" key="2">
    <source>
        <dbReference type="ARBA" id="ARBA00012176"/>
    </source>
</evidence>
<accession>A0A8J8NTQ6</accession>
<dbReference type="GO" id="GO:0005783">
    <property type="term" value="C:endoplasmic reticulum"/>
    <property type="evidence" value="ECO:0007669"/>
    <property type="project" value="TreeGrafter"/>
</dbReference>
<gene>
    <name evidence="3" type="ORF">FGO68_gene13214</name>
</gene>
<protein>
    <recommendedName>
        <fullName evidence="2">N-acetylglucosaminylphosphatidylinositol deacetylase</fullName>
        <ecNumber evidence="2">3.5.1.89</ecNumber>
    </recommendedName>
</protein>
<dbReference type="PANTHER" id="PTHR12993">
    <property type="entry name" value="N-ACETYLGLUCOSAMINYL-PHOSPHATIDYLINOSITOL DE-N-ACETYLASE-RELATED"/>
    <property type="match status" value="1"/>
</dbReference>
<reference evidence="3" key="1">
    <citation type="submission" date="2019-06" db="EMBL/GenBank/DDBJ databases">
        <authorList>
            <person name="Zheng W."/>
        </authorList>
    </citation>
    <scope>NUCLEOTIDE SEQUENCE</scope>
    <source>
        <strain evidence="3">QDHG01</strain>
    </source>
</reference>
<sequence length="259" mass="30269">MWQTFLEILKIAILIAPFVSYIKAIWNKYTLHLFQRTFQKHNILYVIAHPDDEAMFFAPSIVELRKSNNLYLLCLSTGNADGLGKIREKELQASAAYFGFMACYIVDDSQLQDGKEREWSVEAVARQVEEHLVRLQGEMEINIIVTFDPKGISGHPNHIAVHQGVAAVFNEEKYPFDVFCLTTLSIFRKYSAWGEIYNCGYEHQHYLALTPYHSYRAMMIHHSQFVWYRKLFSIFSSYAYCNSFDLYTHNAEKYKQKAK</sequence>
<dbReference type="UniPathway" id="UPA00196"/>
<organism evidence="3 4">
    <name type="scientific">Halteria grandinella</name>
    <dbReference type="NCBI Taxonomy" id="5974"/>
    <lineage>
        <taxon>Eukaryota</taxon>
        <taxon>Sar</taxon>
        <taxon>Alveolata</taxon>
        <taxon>Ciliophora</taxon>
        <taxon>Intramacronucleata</taxon>
        <taxon>Spirotrichea</taxon>
        <taxon>Stichotrichia</taxon>
        <taxon>Sporadotrichida</taxon>
        <taxon>Halteriidae</taxon>
        <taxon>Halteria</taxon>
    </lineage>
</organism>
<proteinExistence type="inferred from homology"/>
<evidence type="ECO:0000313" key="4">
    <source>
        <dbReference type="Proteomes" id="UP000785679"/>
    </source>
</evidence>
<evidence type="ECO:0000256" key="1">
    <source>
        <dbReference type="ARBA" id="ARBA00006066"/>
    </source>
</evidence>
<keyword evidence="4" id="KW-1185">Reference proteome</keyword>
<dbReference type="GO" id="GO:0006506">
    <property type="term" value="P:GPI anchor biosynthetic process"/>
    <property type="evidence" value="ECO:0007669"/>
    <property type="project" value="UniProtKB-UniPathway"/>
</dbReference>
<dbReference type="EC" id="3.5.1.89" evidence="2"/>
<comment type="caution">
    <text evidence="3">The sequence shown here is derived from an EMBL/GenBank/DDBJ whole genome shotgun (WGS) entry which is preliminary data.</text>
</comment>
<dbReference type="AlphaFoldDB" id="A0A8J8NTQ6"/>